<dbReference type="AlphaFoldDB" id="A0A0H5RFV8"/>
<proteinExistence type="predicted"/>
<reference evidence="2" key="1">
    <citation type="submission" date="2015-04" db="EMBL/GenBank/DDBJ databases">
        <title>The genome sequence of the plant pathogenic Rhizarian Plasmodiophora brassicae reveals insights in its biotrophic life cycle and the origin of chitin synthesis.</title>
        <authorList>
            <person name="Schwelm A."/>
            <person name="Fogelqvist J."/>
            <person name="Knaust A."/>
            <person name="Julke S."/>
            <person name="Lilja T."/>
            <person name="Dhandapani V."/>
            <person name="Bonilla-Rosso G."/>
            <person name="Karlsson M."/>
            <person name="Shevchenko A."/>
            <person name="Choi S.R."/>
            <person name="Kim H.G."/>
            <person name="Park J.Y."/>
            <person name="Lim Y.P."/>
            <person name="Ludwig-Muller J."/>
            <person name="Dixelius C."/>
        </authorList>
    </citation>
    <scope>NUCLEOTIDE SEQUENCE</scope>
    <source>
        <tissue evidence="2">Potato root galls</tissue>
    </source>
</reference>
<evidence type="ECO:0000313" key="2">
    <source>
        <dbReference type="EMBL" id="CRZ07539.1"/>
    </source>
</evidence>
<organism evidence="2">
    <name type="scientific">Spongospora subterranea</name>
    <dbReference type="NCBI Taxonomy" id="70186"/>
    <lineage>
        <taxon>Eukaryota</taxon>
        <taxon>Sar</taxon>
        <taxon>Rhizaria</taxon>
        <taxon>Endomyxa</taxon>
        <taxon>Phytomyxea</taxon>
        <taxon>Plasmodiophorida</taxon>
        <taxon>Plasmodiophoridae</taxon>
        <taxon>Spongospora</taxon>
    </lineage>
</organism>
<feature type="transmembrane region" description="Helical" evidence="1">
    <location>
        <begin position="75"/>
        <end position="93"/>
    </location>
</feature>
<evidence type="ECO:0000256" key="1">
    <source>
        <dbReference type="SAM" id="Phobius"/>
    </source>
</evidence>
<keyword evidence="1" id="KW-0472">Membrane</keyword>
<sequence>MSAETVTLSRFLMRWTLRSNKISVLSLYFCVISTNSCTDLAILFNDHWMLISIYLDDEMILLYDRQGFKISYRRLICCVISHGFLTFFLTIIGKPQWPMVRFKGTLSTVGYLF</sequence>
<dbReference type="EMBL" id="HACM01007097">
    <property type="protein sequence ID" value="CRZ07539.1"/>
    <property type="molecule type" value="Transcribed_RNA"/>
</dbReference>
<name>A0A0H5RFV8_9EUKA</name>
<protein>
    <submittedName>
        <fullName evidence="2">Uncharacterized protein</fullName>
    </submittedName>
</protein>
<keyword evidence="1" id="KW-1133">Transmembrane helix</keyword>
<keyword evidence="1" id="KW-0812">Transmembrane</keyword>
<accession>A0A0H5RFV8</accession>